<comment type="caution">
    <text evidence="1">The sequence shown here is derived from an EMBL/GenBank/DDBJ whole genome shotgun (WGS) entry which is preliminary data.</text>
</comment>
<reference evidence="1" key="2">
    <citation type="submission" date="2021-05" db="EMBL/GenBank/DDBJ databases">
        <authorList>
            <person name="Pain A."/>
        </authorList>
    </citation>
    <scope>NUCLEOTIDE SEQUENCE</scope>
    <source>
        <strain evidence="1">1802A</strain>
    </source>
</reference>
<organism evidence="1 2">
    <name type="scientific">Babesia divergens</name>
    <dbReference type="NCBI Taxonomy" id="32595"/>
    <lineage>
        <taxon>Eukaryota</taxon>
        <taxon>Sar</taxon>
        <taxon>Alveolata</taxon>
        <taxon>Apicomplexa</taxon>
        <taxon>Aconoidasida</taxon>
        <taxon>Piroplasmida</taxon>
        <taxon>Babesiidae</taxon>
        <taxon>Babesia</taxon>
    </lineage>
</organism>
<accession>A0AAD9GIB9</accession>
<proteinExistence type="predicted"/>
<evidence type="ECO:0000313" key="1">
    <source>
        <dbReference type="EMBL" id="KAK1939085.1"/>
    </source>
</evidence>
<dbReference type="Proteomes" id="UP001195914">
    <property type="component" value="Unassembled WGS sequence"/>
</dbReference>
<feature type="non-terminal residue" evidence="1">
    <location>
        <position position="371"/>
    </location>
</feature>
<dbReference type="AlphaFoldDB" id="A0AAD9GIB9"/>
<sequence length="371" mass="39417">TDNINNLNKALNAELEGSYFNSNALTQLVQGLCLFMGYPSCLCSLKANVDKSLQDISKELIQDSEAVKSSHSSFTTLTLNCSCISENILCKCCVISCIKELHNCDCVKKASQKCQCKEPKETCCKDFLSGLEACLSLLNLKTDLAGCKCGPDCCDNGTCTSGCPVCDPKISTITGLGLSRPNPVRLAKRLSGMLCGTQKSGQSCTCGCNSGTKNTSCCCFCHSDCTTKGLSALCSKACPGCSCASKPGGCGLKDFCKSINTIRVLVGSTEMTCCEGGKNCHCALDSGSKACTSGSALNCCVETVDARKGHYKHSVKCMIRRLVKFFASLDSSSKKFKSCCDLLCVAKTCYFLHNTLKNTQNGDGKKFNSAL</sequence>
<reference evidence="1" key="1">
    <citation type="journal article" date="2014" name="Nucleic Acids Res.">
        <title>The evolutionary dynamics of variant antigen genes in Babesia reveal a history of genomic innovation underlying host-parasite interaction.</title>
        <authorList>
            <person name="Jackson A.P."/>
            <person name="Otto T.D."/>
            <person name="Darby A."/>
            <person name="Ramaprasad A."/>
            <person name="Xia D."/>
            <person name="Echaide I.E."/>
            <person name="Farber M."/>
            <person name="Gahlot S."/>
            <person name="Gamble J."/>
            <person name="Gupta D."/>
            <person name="Gupta Y."/>
            <person name="Jackson L."/>
            <person name="Malandrin L."/>
            <person name="Malas T.B."/>
            <person name="Moussa E."/>
            <person name="Nair M."/>
            <person name="Reid A.J."/>
            <person name="Sanders M."/>
            <person name="Sharma J."/>
            <person name="Tracey A."/>
            <person name="Quail M.A."/>
            <person name="Weir W."/>
            <person name="Wastling J.M."/>
            <person name="Hall N."/>
            <person name="Willadsen P."/>
            <person name="Lingelbach K."/>
            <person name="Shiels B."/>
            <person name="Tait A."/>
            <person name="Berriman M."/>
            <person name="Allred D.R."/>
            <person name="Pain A."/>
        </authorList>
    </citation>
    <scope>NUCLEOTIDE SEQUENCE</scope>
    <source>
        <strain evidence="1">1802A</strain>
    </source>
</reference>
<evidence type="ECO:0000313" key="2">
    <source>
        <dbReference type="Proteomes" id="UP001195914"/>
    </source>
</evidence>
<keyword evidence="2" id="KW-1185">Reference proteome</keyword>
<feature type="non-terminal residue" evidence="1">
    <location>
        <position position="1"/>
    </location>
</feature>
<gene>
    <name evidence="1" type="ORF">X943_001424</name>
</gene>
<protein>
    <submittedName>
        <fullName evidence="1">Uncharacterized protein</fullName>
    </submittedName>
</protein>
<dbReference type="EMBL" id="JAHBMH010000016">
    <property type="protein sequence ID" value="KAK1939085.1"/>
    <property type="molecule type" value="Genomic_DNA"/>
</dbReference>
<name>A0AAD9GIB9_BABDI</name>